<dbReference type="GO" id="GO:0004523">
    <property type="term" value="F:RNA-DNA hybrid ribonuclease activity"/>
    <property type="evidence" value="ECO:0007669"/>
    <property type="project" value="InterPro"/>
</dbReference>
<evidence type="ECO:0000313" key="4">
    <source>
        <dbReference type="Proteomes" id="UP000593561"/>
    </source>
</evidence>
<keyword evidence="4" id="KW-1185">Reference proteome</keyword>
<reference evidence="3 4" key="1">
    <citation type="journal article" date="2019" name="Genome Biol. Evol.">
        <title>Insights into the evolution of the New World diploid cottons (Gossypium, subgenus Houzingenia) based on genome sequencing.</title>
        <authorList>
            <person name="Grover C.E."/>
            <person name="Arick M.A. 2nd"/>
            <person name="Thrash A."/>
            <person name="Conover J.L."/>
            <person name="Sanders W.S."/>
            <person name="Peterson D.G."/>
            <person name="Frelichowski J.E."/>
            <person name="Scheffler J.A."/>
            <person name="Scheffler B.E."/>
            <person name="Wendel J.F."/>
        </authorList>
    </citation>
    <scope>NUCLEOTIDE SEQUENCE [LARGE SCALE GENOMIC DNA]</scope>
    <source>
        <strain evidence="3">27</strain>
        <tissue evidence="3">Leaf</tissue>
    </source>
</reference>
<evidence type="ECO:0000259" key="2">
    <source>
        <dbReference type="Pfam" id="PF13456"/>
    </source>
</evidence>
<keyword evidence="1" id="KW-1133">Transmembrane helix</keyword>
<gene>
    <name evidence="3" type="ORF">Godav_019434</name>
</gene>
<dbReference type="PANTHER" id="PTHR47723:SF13">
    <property type="entry name" value="PUTATIVE-RELATED"/>
    <property type="match status" value="1"/>
</dbReference>
<evidence type="ECO:0000256" key="1">
    <source>
        <dbReference type="SAM" id="Phobius"/>
    </source>
</evidence>
<dbReference type="InterPro" id="IPR053151">
    <property type="entry name" value="RNase_H-like"/>
</dbReference>
<dbReference type="PANTHER" id="PTHR47723">
    <property type="entry name" value="OS05G0353850 PROTEIN"/>
    <property type="match status" value="1"/>
</dbReference>
<dbReference type="SUPFAM" id="SSF53098">
    <property type="entry name" value="Ribonuclease H-like"/>
    <property type="match status" value="1"/>
</dbReference>
<dbReference type="CDD" id="cd06222">
    <property type="entry name" value="RNase_H_like"/>
    <property type="match status" value="1"/>
</dbReference>
<comment type="caution">
    <text evidence="3">The sequence shown here is derived from an EMBL/GenBank/DDBJ whole genome shotgun (WGS) entry which is preliminary data.</text>
</comment>
<accession>A0A7J8R137</accession>
<dbReference type="InterPro" id="IPR012337">
    <property type="entry name" value="RNaseH-like_sf"/>
</dbReference>
<name>A0A7J8R137_GOSDV</name>
<feature type="transmembrane region" description="Helical" evidence="1">
    <location>
        <begin position="84"/>
        <end position="106"/>
    </location>
</feature>
<dbReference type="GO" id="GO:0003676">
    <property type="term" value="F:nucleic acid binding"/>
    <property type="evidence" value="ECO:0007669"/>
    <property type="project" value="InterPro"/>
</dbReference>
<evidence type="ECO:0000313" key="3">
    <source>
        <dbReference type="EMBL" id="MBA0607072.1"/>
    </source>
</evidence>
<dbReference type="Gene3D" id="3.30.420.10">
    <property type="entry name" value="Ribonuclease H-like superfamily/Ribonuclease H"/>
    <property type="match status" value="1"/>
</dbReference>
<dbReference type="InterPro" id="IPR002156">
    <property type="entry name" value="RNaseH_domain"/>
</dbReference>
<feature type="non-terminal residue" evidence="3">
    <location>
        <position position="1"/>
    </location>
</feature>
<sequence length="187" mass="20922">ELGNEVLDGLIQSCSNFLGLRPHYWALRKFKLITFMSLILDLAARISNFVFLHIDTVRNVSTGLASAGGVVQDNPRSGLLGLTMIWVIVQFFMLSYGAYGMLYFCYKKGGPDRALIQTNCLEVVKAIQEGYSVSSNSALLQRIQLMLQSKNHWVIRHVPRECNQVADLIAKMSYVGKEGMQVVEKCA</sequence>
<feature type="domain" description="RNase H type-1" evidence="2">
    <location>
        <begin position="113"/>
        <end position="172"/>
    </location>
</feature>
<protein>
    <recommendedName>
        <fullName evidence="2">RNase H type-1 domain-containing protein</fullName>
    </recommendedName>
</protein>
<dbReference type="InterPro" id="IPR036397">
    <property type="entry name" value="RNaseH_sf"/>
</dbReference>
<dbReference type="EMBL" id="JABFAC010000002">
    <property type="protein sequence ID" value="MBA0607072.1"/>
    <property type="molecule type" value="Genomic_DNA"/>
</dbReference>
<organism evidence="3 4">
    <name type="scientific">Gossypium davidsonii</name>
    <name type="common">Davidson's cotton</name>
    <name type="synonym">Gossypium klotzschianum subsp. davidsonii</name>
    <dbReference type="NCBI Taxonomy" id="34287"/>
    <lineage>
        <taxon>Eukaryota</taxon>
        <taxon>Viridiplantae</taxon>
        <taxon>Streptophyta</taxon>
        <taxon>Embryophyta</taxon>
        <taxon>Tracheophyta</taxon>
        <taxon>Spermatophyta</taxon>
        <taxon>Magnoliopsida</taxon>
        <taxon>eudicotyledons</taxon>
        <taxon>Gunneridae</taxon>
        <taxon>Pentapetalae</taxon>
        <taxon>rosids</taxon>
        <taxon>malvids</taxon>
        <taxon>Malvales</taxon>
        <taxon>Malvaceae</taxon>
        <taxon>Malvoideae</taxon>
        <taxon>Gossypium</taxon>
    </lineage>
</organism>
<dbReference type="AlphaFoldDB" id="A0A7J8R137"/>
<dbReference type="InterPro" id="IPR044730">
    <property type="entry name" value="RNase_H-like_dom_plant"/>
</dbReference>
<proteinExistence type="predicted"/>
<dbReference type="Pfam" id="PF13456">
    <property type="entry name" value="RVT_3"/>
    <property type="match status" value="1"/>
</dbReference>
<keyword evidence="1" id="KW-0472">Membrane</keyword>
<dbReference type="Proteomes" id="UP000593561">
    <property type="component" value="Unassembled WGS sequence"/>
</dbReference>
<keyword evidence="1" id="KW-0812">Transmembrane</keyword>